<dbReference type="PANTHER" id="PTHR34512:SF30">
    <property type="entry name" value="OUTER MEMBRANE PROTEIN ASSEMBLY FACTOR BAMB"/>
    <property type="match status" value="1"/>
</dbReference>
<feature type="chain" id="PRO_5045369506" evidence="2">
    <location>
        <begin position="36"/>
        <end position="471"/>
    </location>
</feature>
<dbReference type="Proteomes" id="UP001239462">
    <property type="component" value="Unassembled WGS sequence"/>
</dbReference>
<dbReference type="PANTHER" id="PTHR34512">
    <property type="entry name" value="CELL SURFACE PROTEIN"/>
    <property type="match status" value="1"/>
</dbReference>
<comment type="caution">
    <text evidence="4">The sequence shown here is derived from an EMBL/GenBank/DDBJ whole genome shotgun (WGS) entry which is preliminary data.</text>
</comment>
<dbReference type="InterPro" id="IPR011047">
    <property type="entry name" value="Quinoprotein_ADH-like_sf"/>
</dbReference>
<dbReference type="EMBL" id="JASZZN010000005">
    <property type="protein sequence ID" value="MDM4015380.1"/>
    <property type="molecule type" value="Genomic_DNA"/>
</dbReference>
<dbReference type="Pfam" id="PF13360">
    <property type="entry name" value="PQQ_2"/>
    <property type="match status" value="1"/>
</dbReference>
<dbReference type="InterPro" id="IPR015943">
    <property type="entry name" value="WD40/YVTN_repeat-like_dom_sf"/>
</dbReference>
<dbReference type="Gene3D" id="2.130.10.10">
    <property type="entry name" value="YVTN repeat-like/Quinoprotein amine dehydrogenase"/>
    <property type="match status" value="1"/>
</dbReference>
<proteinExistence type="predicted"/>
<name>A0ABT7PFV7_9BACT</name>
<dbReference type="PROSITE" id="PS51257">
    <property type="entry name" value="PROKAR_LIPOPROTEIN"/>
    <property type="match status" value="1"/>
</dbReference>
<dbReference type="InterPro" id="IPR002372">
    <property type="entry name" value="PQQ_rpt_dom"/>
</dbReference>
<feature type="domain" description="Pyrrolo-quinoline quinone repeat" evidence="3">
    <location>
        <begin position="122"/>
        <end position="374"/>
    </location>
</feature>
<gene>
    <name evidence="4" type="ORF">QTN89_08075</name>
</gene>
<reference evidence="4 5" key="1">
    <citation type="submission" date="2023-06" db="EMBL/GenBank/DDBJ databases">
        <title>Roseiconus lacunae JC819 isolated from Gulf of Mannar region, Tamil Nadu.</title>
        <authorList>
            <person name="Pk S."/>
            <person name="Ch S."/>
            <person name="Ch V.R."/>
        </authorList>
    </citation>
    <scope>NUCLEOTIDE SEQUENCE [LARGE SCALE GENOMIC DNA]</scope>
    <source>
        <strain evidence="4 5">JC819</strain>
    </source>
</reference>
<evidence type="ECO:0000259" key="3">
    <source>
        <dbReference type="Pfam" id="PF13360"/>
    </source>
</evidence>
<evidence type="ECO:0000256" key="1">
    <source>
        <dbReference type="SAM" id="MobiDB-lite"/>
    </source>
</evidence>
<evidence type="ECO:0000256" key="2">
    <source>
        <dbReference type="SAM" id="SignalP"/>
    </source>
</evidence>
<protein>
    <submittedName>
        <fullName evidence="4">PQQ-binding-like beta-propeller repeat protein</fullName>
    </submittedName>
</protein>
<dbReference type="RefSeq" id="WP_289162859.1">
    <property type="nucleotide sequence ID" value="NZ_JASZZN010000005.1"/>
</dbReference>
<organism evidence="4 5">
    <name type="scientific">Roseiconus lacunae</name>
    <dbReference type="NCBI Taxonomy" id="2605694"/>
    <lineage>
        <taxon>Bacteria</taxon>
        <taxon>Pseudomonadati</taxon>
        <taxon>Planctomycetota</taxon>
        <taxon>Planctomycetia</taxon>
        <taxon>Pirellulales</taxon>
        <taxon>Pirellulaceae</taxon>
        <taxon>Roseiconus</taxon>
    </lineage>
</organism>
<dbReference type="SMART" id="SM00564">
    <property type="entry name" value="PQQ"/>
    <property type="match status" value="6"/>
</dbReference>
<evidence type="ECO:0000313" key="4">
    <source>
        <dbReference type="EMBL" id="MDM4015380.1"/>
    </source>
</evidence>
<keyword evidence="5" id="KW-1185">Reference proteome</keyword>
<accession>A0ABT7PFV7</accession>
<keyword evidence="2" id="KW-0732">Signal</keyword>
<dbReference type="Gene3D" id="2.40.10.480">
    <property type="match status" value="1"/>
</dbReference>
<feature type="region of interest" description="Disordered" evidence="1">
    <location>
        <begin position="371"/>
        <end position="400"/>
    </location>
</feature>
<dbReference type="SUPFAM" id="SSF50998">
    <property type="entry name" value="Quinoprotein alcohol dehydrogenase-like"/>
    <property type="match status" value="1"/>
</dbReference>
<evidence type="ECO:0000313" key="5">
    <source>
        <dbReference type="Proteomes" id="UP001239462"/>
    </source>
</evidence>
<sequence length="471" mass="50188">MNAFSFRPRFATVLSCRRLLTLGLAAASCVGSAFAPLGVAPLRSAAADDWNRFLGPGGGSVSQESVEIVDRWGDSENLLWKKKLPGLGVSSPIIVDGKVFVTSYSGYGTGGEDESMDDLKRHLTCLDAQTGEERWGKTIDAVLPEDPFSPPGVTSHGYASHTPVSDGEFVFVFLGKTGVIAYDFEGNEKWRQSVGTGSGRARWGSAASPILYQSDQMNLLIVTAAEESESLVAFDTKTGKQVWKSEAASLSGTWSTPNLVKLDDRTDLVLTVPGEIWGMNPETGKLRWYSRGSGDGTTSSSPLVVDDVVYAIGGRGGETIAVRAGGKGDVNESHIVWEAGISGRFSTPIAYQGHLYVYTDGRISAYDLQTGERVGQSRLPSSDSDRRSGSGASPQRGRFGNIDYSTPVIADGKLIVPTNKGQFHVITATPELDVIATNQLTDDTGFASSPAVSEGRLYLRSGGTVYCVGKQ</sequence>
<dbReference type="InterPro" id="IPR018391">
    <property type="entry name" value="PQQ_b-propeller_rpt"/>
</dbReference>
<feature type="signal peptide" evidence="2">
    <location>
        <begin position="1"/>
        <end position="35"/>
    </location>
</feature>